<dbReference type="EMBL" id="JADBEJ010000001">
    <property type="protein sequence ID" value="MBE1573882.1"/>
    <property type="molecule type" value="Genomic_DNA"/>
</dbReference>
<reference evidence="1 2" key="1">
    <citation type="submission" date="2020-10" db="EMBL/GenBank/DDBJ databases">
        <title>Sequencing the genomes of 1000 actinobacteria strains.</title>
        <authorList>
            <person name="Klenk H.-P."/>
        </authorList>
    </citation>
    <scope>NUCLEOTIDE SEQUENCE [LARGE SCALE GENOMIC DNA]</scope>
    <source>
        <strain evidence="1 2">DSM 46661</strain>
    </source>
</reference>
<evidence type="ECO:0000313" key="1">
    <source>
        <dbReference type="EMBL" id="MBE1573882.1"/>
    </source>
</evidence>
<organism evidence="1 2">
    <name type="scientific">Amycolatopsis roodepoortensis</name>
    <dbReference type="NCBI Taxonomy" id="700274"/>
    <lineage>
        <taxon>Bacteria</taxon>
        <taxon>Bacillati</taxon>
        <taxon>Actinomycetota</taxon>
        <taxon>Actinomycetes</taxon>
        <taxon>Pseudonocardiales</taxon>
        <taxon>Pseudonocardiaceae</taxon>
        <taxon>Amycolatopsis</taxon>
    </lineage>
</organism>
<comment type="caution">
    <text evidence="1">The sequence shown here is derived from an EMBL/GenBank/DDBJ whole genome shotgun (WGS) entry which is preliminary data.</text>
</comment>
<gene>
    <name evidence="1" type="ORF">H4W30_000911</name>
</gene>
<sequence>MNILTAGPITASAIGPQLPRAAEVVRAFTASPDDDLHPVLVVAAALAIEHRLRVGVDAIVGDPRADDPVVAAAARTACARDAACAVLIDRIDRWAAIEFAEGRAGVLHTESLGQLIERMVTVWMRGQALADSRVGASDPRVRLASAQLGELGAAYDDLVTDLRLGRRWLPALQTPTGPDGTV</sequence>
<protein>
    <recommendedName>
        <fullName evidence="3">DUF4254 domain-containing protein</fullName>
    </recommendedName>
</protein>
<evidence type="ECO:0000313" key="2">
    <source>
        <dbReference type="Proteomes" id="UP000656548"/>
    </source>
</evidence>
<keyword evidence="2" id="KW-1185">Reference proteome</keyword>
<dbReference type="Proteomes" id="UP000656548">
    <property type="component" value="Unassembled WGS sequence"/>
</dbReference>
<proteinExistence type="predicted"/>
<dbReference type="InterPro" id="IPR025350">
    <property type="entry name" value="DUF4254"/>
</dbReference>
<name>A0ABR9L140_9PSEU</name>
<dbReference type="Pfam" id="PF14063">
    <property type="entry name" value="DUF4254"/>
    <property type="match status" value="1"/>
</dbReference>
<dbReference type="RefSeq" id="WP_192741626.1">
    <property type="nucleotide sequence ID" value="NZ_JADBEJ010000001.1"/>
</dbReference>
<accession>A0ABR9L140</accession>
<evidence type="ECO:0008006" key="3">
    <source>
        <dbReference type="Google" id="ProtNLM"/>
    </source>
</evidence>